<dbReference type="Proteomes" id="UP000652430">
    <property type="component" value="Unassembled WGS sequence"/>
</dbReference>
<reference evidence="3" key="1">
    <citation type="journal article" date="2019" name="Int. J. Syst. Evol. Microbiol.">
        <title>The Global Catalogue of Microorganisms (GCM) 10K type strain sequencing project: providing services to taxonomists for standard genome sequencing and annotation.</title>
        <authorList>
            <consortium name="The Broad Institute Genomics Platform"/>
            <consortium name="The Broad Institute Genome Sequencing Center for Infectious Disease"/>
            <person name="Wu L."/>
            <person name="Ma J."/>
        </authorList>
    </citation>
    <scope>NUCLEOTIDE SEQUENCE [LARGE SCALE GENOMIC DNA]</scope>
    <source>
        <strain evidence="3">CGMCC 1.8957</strain>
    </source>
</reference>
<sequence>MFSALAWSRHGEAAEHLACGNLIVLLDRLMRDMGEHSIRAFERDDCQGLEDDRNLRDSRHQPCRRLPQRLAAPETGMRYDVPPRKYPQMQLDIMGQKGIQARAASGDELATSHGTQAQKNRLGVS</sequence>
<organism evidence="2 3">
    <name type="scientific">Sphingomonas glacialis</name>
    <dbReference type="NCBI Taxonomy" id="658225"/>
    <lineage>
        <taxon>Bacteria</taxon>
        <taxon>Pseudomonadati</taxon>
        <taxon>Pseudomonadota</taxon>
        <taxon>Alphaproteobacteria</taxon>
        <taxon>Sphingomonadales</taxon>
        <taxon>Sphingomonadaceae</taxon>
        <taxon>Sphingomonas</taxon>
    </lineage>
</organism>
<protein>
    <submittedName>
        <fullName evidence="2">Uncharacterized protein</fullName>
    </submittedName>
</protein>
<gene>
    <name evidence="2" type="ORF">GCM10008023_20900</name>
</gene>
<keyword evidence="3" id="KW-1185">Reference proteome</keyword>
<accession>A0ABQ3LIM4</accession>
<dbReference type="RefSeq" id="WP_189676175.1">
    <property type="nucleotide sequence ID" value="NZ_BNAQ01000002.1"/>
</dbReference>
<evidence type="ECO:0000313" key="2">
    <source>
        <dbReference type="EMBL" id="GHH16664.1"/>
    </source>
</evidence>
<name>A0ABQ3LIM4_9SPHN</name>
<evidence type="ECO:0000256" key="1">
    <source>
        <dbReference type="SAM" id="MobiDB-lite"/>
    </source>
</evidence>
<evidence type="ECO:0000313" key="3">
    <source>
        <dbReference type="Proteomes" id="UP000652430"/>
    </source>
</evidence>
<proteinExistence type="predicted"/>
<dbReference type="EMBL" id="BNAQ01000002">
    <property type="protein sequence ID" value="GHH16664.1"/>
    <property type="molecule type" value="Genomic_DNA"/>
</dbReference>
<comment type="caution">
    <text evidence="2">The sequence shown here is derived from an EMBL/GenBank/DDBJ whole genome shotgun (WGS) entry which is preliminary data.</text>
</comment>
<feature type="region of interest" description="Disordered" evidence="1">
    <location>
        <begin position="100"/>
        <end position="125"/>
    </location>
</feature>